<keyword evidence="4" id="KW-1185">Reference proteome</keyword>
<dbReference type="OrthoDB" id="9789942at2"/>
<name>A0A426VGZ2_9BURK</name>
<dbReference type="AlphaFoldDB" id="A0A426VGZ2"/>
<feature type="region of interest" description="Disordered" evidence="1">
    <location>
        <begin position="548"/>
        <end position="607"/>
    </location>
</feature>
<comment type="caution">
    <text evidence="3">The sequence shown here is derived from an EMBL/GenBank/DDBJ whole genome shotgun (WGS) entry which is preliminary data.</text>
</comment>
<dbReference type="Pfam" id="PF05591">
    <property type="entry name" value="T6SS_VipA"/>
    <property type="match status" value="1"/>
</dbReference>
<feature type="compositionally biased region" description="Low complexity" evidence="1">
    <location>
        <begin position="568"/>
        <end position="590"/>
    </location>
</feature>
<protein>
    <recommendedName>
        <fullName evidence="2">TssC1 N-terminal domain-containing protein</fullName>
    </recommendedName>
</protein>
<reference evidence="3 4" key="1">
    <citation type="submission" date="2018-12" db="EMBL/GenBank/DDBJ databases">
        <title>The whole draft genome of Aquabacterium sp. SJQ9.</title>
        <authorList>
            <person name="Sun L."/>
            <person name="Gao X."/>
            <person name="Chen W."/>
            <person name="Huang K."/>
        </authorList>
    </citation>
    <scope>NUCLEOTIDE SEQUENCE [LARGE SCALE GENOMIC DNA]</scope>
    <source>
        <strain evidence="3 4">SJQ9</strain>
    </source>
</reference>
<gene>
    <name evidence="3" type="ORF">EIP75_00705</name>
</gene>
<accession>A0A426VGZ2</accession>
<dbReference type="InterPro" id="IPR010269">
    <property type="entry name" value="T6SS_TssC-like"/>
</dbReference>
<feature type="domain" description="TssC1 N-terminal" evidence="2">
    <location>
        <begin position="202"/>
        <end position="465"/>
    </location>
</feature>
<organism evidence="3 4">
    <name type="scientific">Aquabacterium soli</name>
    <dbReference type="NCBI Taxonomy" id="2493092"/>
    <lineage>
        <taxon>Bacteria</taxon>
        <taxon>Pseudomonadati</taxon>
        <taxon>Pseudomonadota</taxon>
        <taxon>Betaproteobacteria</taxon>
        <taxon>Burkholderiales</taxon>
        <taxon>Aquabacterium</taxon>
    </lineage>
</organism>
<evidence type="ECO:0000256" key="1">
    <source>
        <dbReference type="SAM" id="MobiDB-lite"/>
    </source>
</evidence>
<dbReference type="RefSeq" id="WP_125241297.1">
    <property type="nucleotide sequence ID" value="NZ_RSED01000001.1"/>
</dbReference>
<dbReference type="InterPro" id="IPR008312">
    <property type="entry name" value="T6SS_TssB1"/>
</dbReference>
<sequence length="607" mass="63622">MSTDWTPNFGQLDRTAPTWAPKRPVRIALLGDFSAGAAAGRLDSGSALSKRKPIPVEFDTLEDALSRLDVKLNLPLGEQGSVEINLTELESFHPDELYRNLDLFSQLSSLRKQLNNTATFAKAAAQVQGWADGKARKATRTSRKSKARGAAPAADAKLSDFARLVGFASAPEDAPAAAGGADALIRSIVAPFIVPAASPNKDALVASVDNALSDALRAVLHHADFQTLESLWRGADFLLRRLETGPGLQVHLIDLSAEEFAADLSSTDDLSETALYKLLVENPSQDKTGGYTLLCGLYQFEATPPHAELLGRIAQIAQQANAPFVTSFSIDGLTDRKKPPHALVQEALRALQGLPSASHLSLMAPRFMLRHPYGKRSDPISSFEFEEFTAQEGLRGMLWGHPALLAASAVAGNDGLTIGDLPFYHFKDADGDTIALPTTERLLNTDAATTLRDWGISPLLAHKGAPELRLAGLDAVNGAALGKATPVSSRPRVGVETKVGIGAGLTVTATTRKPAAGKPATKGDDDDVLAGLSGDDSGASDDLDALLAGLDDSSSSSSDSSGDDDLDALLASLGGDDSSASSDDSASSDSGSDEMDPELAALLASLE</sequence>
<proteinExistence type="predicted"/>
<dbReference type="Pfam" id="PF05943">
    <property type="entry name" value="VipB"/>
    <property type="match status" value="1"/>
</dbReference>
<dbReference type="InterPro" id="IPR044031">
    <property type="entry name" value="TssC1_N"/>
</dbReference>
<dbReference type="EMBL" id="RSED01000001">
    <property type="protein sequence ID" value="RRS06154.1"/>
    <property type="molecule type" value="Genomic_DNA"/>
</dbReference>
<dbReference type="PANTHER" id="PTHR35565:SF1">
    <property type="entry name" value="TYPE VI SECRETION SYSTEM CONTRACTILE SHEATH LARGE SUBUNIT"/>
    <property type="match status" value="1"/>
</dbReference>
<feature type="region of interest" description="Disordered" evidence="1">
    <location>
        <begin position="512"/>
        <end position="535"/>
    </location>
</feature>
<dbReference type="PANTHER" id="PTHR35565">
    <property type="entry name" value="CYTOPLASMIC PROTEIN-RELATED"/>
    <property type="match status" value="1"/>
</dbReference>
<evidence type="ECO:0000313" key="4">
    <source>
        <dbReference type="Proteomes" id="UP000269265"/>
    </source>
</evidence>
<feature type="compositionally biased region" description="Low complexity" evidence="1">
    <location>
        <begin position="548"/>
        <end position="560"/>
    </location>
</feature>
<evidence type="ECO:0000259" key="2">
    <source>
        <dbReference type="Pfam" id="PF05943"/>
    </source>
</evidence>
<evidence type="ECO:0000313" key="3">
    <source>
        <dbReference type="EMBL" id="RRS06154.1"/>
    </source>
</evidence>
<dbReference type="Proteomes" id="UP000269265">
    <property type="component" value="Unassembled WGS sequence"/>
</dbReference>